<dbReference type="InterPro" id="IPR011009">
    <property type="entry name" value="Kinase-like_dom_sf"/>
</dbReference>
<accession>A0A9P7IFK2</accession>
<dbReference type="AlphaFoldDB" id="A0A9P7IFK2"/>
<comment type="caution">
    <text evidence="1">The sequence shown here is derived from an EMBL/GenBank/DDBJ whole genome shotgun (WGS) entry which is preliminary data.</text>
</comment>
<gene>
    <name evidence="1" type="ORF">H9Q72_006812</name>
</gene>
<dbReference type="GO" id="GO:0005524">
    <property type="term" value="F:ATP binding"/>
    <property type="evidence" value="ECO:0007669"/>
    <property type="project" value="InterPro"/>
</dbReference>
<sequence>MNYCTSFLKPFSAHEVWKSREGDDSGQLVFSHTSIVAVQNDEIYQGTSKSKPRDIDKASTIKEISPVPREDIFLPCPSNFTRVPEIYIKLPDVALYTPGAKDDIPQLLLHEAKIYEILREHPHPNLGQSLGCVVGEDDRLEGLALIKYKTTLFEHAHDISSLDFGQRDKCIAALKSTLKHLHSLRLAHNDLSPLNVMFTDKGKPILLNFNAYHPIETKLDKGEQWTTGREYRALYIRNRPLSAT</sequence>
<protein>
    <submittedName>
        <fullName evidence="1">Uncharacterized protein</fullName>
    </submittedName>
</protein>
<dbReference type="OrthoDB" id="4062651at2759"/>
<dbReference type="Proteomes" id="UP000750502">
    <property type="component" value="Unassembled WGS sequence"/>
</dbReference>
<organism evidence="1 2">
    <name type="scientific">Fusarium xylarioides</name>
    <dbReference type="NCBI Taxonomy" id="221167"/>
    <lineage>
        <taxon>Eukaryota</taxon>
        <taxon>Fungi</taxon>
        <taxon>Dikarya</taxon>
        <taxon>Ascomycota</taxon>
        <taxon>Pezizomycotina</taxon>
        <taxon>Sordariomycetes</taxon>
        <taxon>Hypocreomycetidae</taxon>
        <taxon>Hypocreales</taxon>
        <taxon>Nectriaceae</taxon>
        <taxon>Fusarium</taxon>
        <taxon>Fusarium fujikuroi species complex</taxon>
    </lineage>
</organism>
<reference evidence="1" key="1">
    <citation type="journal article" date="2020" name="bioRxiv">
        <title>Historical genomics reveals the evolutionary mechanisms behind multiple outbreaks of the host-specific coffee wilt pathogen Fusarium xylarioides.</title>
        <authorList>
            <person name="Peck D."/>
            <person name="Nowell R.W."/>
            <person name="Flood J."/>
            <person name="Ryan M.J."/>
            <person name="Barraclough T.G."/>
        </authorList>
    </citation>
    <scope>NUCLEOTIDE SEQUENCE</scope>
    <source>
        <strain evidence="1">IMI 127659i</strain>
    </source>
</reference>
<dbReference type="GO" id="GO:0004672">
    <property type="term" value="F:protein kinase activity"/>
    <property type="evidence" value="ECO:0007669"/>
    <property type="project" value="InterPro"/>
</dbReference>
<dbReference type="InterPro" id="IPR000719">
    <property type="entry name" value="Prot_kinase_dom"/>
</dbReference>
<proteinExistence type="predicted"/>
<dbReference type="PROSITE" id="PS50011">
    <property type="entry name" value="PROTEIN_KINASE_DOM"/>
    <property type="match status" value="1"/>
</dbReference>
<dbReference type="EMBL" id="JADFTT010000216">
    <property type="protein sequence ID" value="KAG5765110.1"/>
    <property type="molecule type" value="Genomic_DNA"/>
</dbReference>
<evidence type="ECO:0000313" key="1">
    <source>
        <dbReference type="EMBL" id="KAG5765110.1"/>
    </source>
</evidence>
<evidence type="ECO:0000313" key="2">
    <source>
        <dbReference type="Proteomes" id="UP000750502"/>
    </source>
</evidence>
<keyword evidence="2" id="KW-1185">Reference proteome</keyword>
<name>A0A9P7IFK2_9HYPO</name>
<dbReference type="Gene3D" id="1.10.510.10">
    <property type="entry name" value="Transferase(Phosphotransferase) domain 1"/>
    <property type="match status" value="1"/>
</dbReference>
<reference evidence="1" key="2">
    <citation type="submission" date="2020-10" db="EMBL/GenBank/DDBJ databases">
        <authorList>
            <person name="Peck L.D."/>
            <person name="Nowell R.W."/>
            <person name="Flood J."/>
            <person name="Ryan M.J."/>
            <person name="Barraclough T.G."/>
        </authorList>
    </citation>
    <scope>NUCLEOTIDE SEQUENCE</scope>
    <source>
        <strain evidence="1">IMI 127659i</strain>
    </source>
</reference>
<dbReference type="SUPFAM" id="SSF56112">
    <property type="entry name" value="Protein kinase-like (PK-like)"/>
    <property type="match status" value="1"/>
</dbReference>